<evidence type="ECO:0000256" key="1">
    <source>
        <dbReference type="ARBA" id="ARBA00001936"/>
    </source>
</evidence>
<evidence type="ECO:0000259" key="17">
    <source>
        <dbReference type="Pfam" id="PF02516"/>
    </source>
</evidence>
<evidence type="ECO:0000256" key="8">
    <source>
        <dbReference type="ARBA" id="ARBA00022679"/>
    </source>
</evidence>
<dbReference type="PANTHER" id="PTHR13872">
    <property type="entry name" value="DOLICHYL-DIPHOSPHOOLIGOSACCHARIDE--PROTEIN GLYCOSYLTRANSFERASE SUBUNIT"/>
    <property type="match status" value="1"/>
</dbReference>
<reference evidence="18 19" key="1">
    <citation type="submission" date="2020-02" db="EMBL/GenBank/DDBJ databases">
        <title>Draft genome sequence of Haematococcus lacustris strain NIES-144.</title>
        <authorList>
            <person name="Morimoto D."/>
            <person name="Nakagawa S."/>
            <person name="Yoshida T."/>
            <person name="Sawayama S."/>
        </authorList>
    </citation>
    <scope>NUCLEOTIDE SEQUENCE [LARGE SCALE GENOMIC DNA]</scope>
    <source>
        <strain evidence="18 19">NIES-144</strain>
    </source>
</reference>
<feature type="transmembrane region" description="Helical" evidence="16">
    <location>
        <begin position="132"/>
        <end position="150"/>
    </location>
</feature>
<feature type="transmembrane region" description="Helical" evidence="16">
    <location>
        <begin position="108"/>
        <end position="126"/>
    </location>
</feature>
<evidence type="ECO:0000256" key="16">
    <source>
        <dbReference type="SAM" id="Phobius"/>
    </source>
</evidence>
<evidence type="ECO:0000256" key="11">
    <source>
        <dbReference type="ARBA" id="ARBA00022842"/>
    </source>
</evidence>
<protein>
    <recommendedName>
        <fullName evidence="6">dolichyl-diphosphooligosaccharide--protein glycotransferase</fullName>
        <ecNumber evidence="6">2.4.99.18</ecNumber>
    </recommendedName>
</protein>
<feature type="domain" description="Oligosaccharyl transferase STT3 N-terminal" evidence="17">
    <location>
        <begin position="2"/>
        <end position="215"/>
    </location>
</feature>
<evidence type="ECO:0000256" key="13">
    <source>
        <dbReference type="ARBA" id="ARBA00023136"/>
    </source>
</evidence>
<keyword evidence="8" id="KW-0808">Transferase</keyword>
<dbReference type="Gene3D" id="3.40.50.12610">
    <property type="match status" value="1"/>
</dbReference>
<comment type="cofactor">
    <cofactor evidence="1">
        <name>Mn(2+)</name>
        <dbReference type="ChEBI" id="CHEBI:29035"/>
    </cofactor>
</comment>
<keyword evidence="13 16" id="KW-0472">Membrane</keyword>
<accession>A0A699YH55</accession>
<evidence type="ECO:0000256" key="6">
    <source>
        <dbReference type="ARBA" id="ARBA00012605"/>
    </source>
</evidence>
<keyword evidence="12 16" id="KW-1133">Transmembrane helix</keyword>
<comment type="similarity">
    <text evidence="5">Belongs to the STT3 family.</text>
</comment>
<dbReference type="EMBL" id="BLLF01000241">
    <property type="protein sequence ID" value="GFH09530.1"/>
    <property type="molecule type" value="Genomic_DNA"/>
</dbReference>
<keyword evidence="19" id="KW-1185">Reference proteome</keyword>
<comment type="pathway">
    <text evidence="4">Protein modification; protein glycosylation.</text>
</comment>
<evidence type="ECO:0000256" key="15">
    <source>
        <dbReference type="ARBA" id="ARBA00048829"/>
    </source>
</evidence>
<feature type="transmembrane region" description="Helical" evidence="16">
    <location>
        <begin position="81"/>
        <end position="101"/>
    </location>
</feature>
<sequence length="295" mass="32843">MVAYLFGCELKDSATGLVAAAFMALVPGYMSRSVAGSFDNEAVAIFALVTTFYLWVRAVNQGTVASAVACAFAYLYMAASWGAYVFISNLIPLYVILMVAINRYTKRLYIAYTTLWAVRFIGFNHIVSTELLAWNAVFLGLQAWELVLFVRTKLGARMFERLLWLGASGLISAGAAVLSLLLLSGKLNPWTGRFWTLLDPTYAKKFIPIVASVWVTNEAYSSPSIVLISGSGANRHVLDDFREAYHWLHHNTKTDAKIMSWWDYGYQITGMGNRTIIVDNNTWNNTHIATVGAWT</sequence>
<name>A0A699YH55_HAELA</name>
<evidence type="ECO:0000256" key="9">
    <source>
        <dbReference type="ARBA" id="ARBA00022692"/>
    </source>
</evidence>
<dbReference type="UniPathway" id="UPA00378"/>
<gene>
    <name evidence="18" type="ORF">HaLaN_04691</name>
</gene>
<evidence type="ECO:0000256" key="7">
    <source>
        <dbReference type="ARBA" id="ARBA00022676"/>
    </source>
</evidence>
<evidence type="ECO:0000256" key="3">
    <source>
        <dbReference type="ARBA" id="ARBA00004127"/>
    </source>
</evidence>
<comment type="caution">
    <text evidence="18">The sequence shown here is derived from an EMBL/GenBank/DDBJ whole genome shotgun (WGS) entry which is preliminary data.</text>
</comment>
<comment type="subcellular location">
    <subcellularLocation>
        <location evidence="3">Endomembrane system</location>
        <topology evidence="3">Multi-pass membrane protein</topology>
    </subcellularLocation>
</comment>
<dbReference type="PANTHER" id="PTHR13872:SF1">
    <property type="entry name" value="DOLICHYL-DIPHOSPHOOLIGOSACCHARIDE--PROTEIN GLYCOSYLTRANSFERASE SUBUNIT STT3B"/>
    <property type="match status" value="1"/>
</dbReference>
<keyword evidence="9 16" id="KW-0812">Transmembrane</keyword>
<keyword evidence="10" id="KW-0479">Metal-binding</keyword>
<dbReference type="Pfam" id="PF02516">
    <property type="entry name" value="STT3"/>
    <property type="match status" value="1"/>
</dbReference>
<feature type="transmembrane region" description="Helical" evidence="16">
    <location>
        <begin position="162"/>
        <end position="183"/>
    </location>
</feature>
<evidence type="ECO:0000256" key="4">
    <source>
        <dbReference type="ARBA" id="ARBA00004922"/>
    </source>
</evidence>
<dbReference type="GO" id="GO:0004579">
    <property type="term" value="F:dolichyl-diphosphooligosaccharide-protein glycotransferase activity"/>
    <property type="evidence" value="ECO:0007669"/>
    <property type="project" value="UniProtKB-EC"/>
</dbReference>
<evidence type="ECO:0000256" key="2">
    <source>
        <dbReference type="ARBA" id="ARBA00001946"/>
    </source>
</evidence>
<evidence type="ECO:0000256" key="14">
    <source>
        <dbReference type="ARBA" id="ARBA00023211"/>
    </source>
</evidence>
<evidence type="ECO:0000256" key="10">
    <source>
        <dbReference type="ARBA" id="ARBA00022723"/>
    </source>
</evidence>
<feature type="transmembrane region" description="Helical" evidence="16">
    <location>
        <begin position="42"/>
        <end position="75"/>
    </location>
</feature>
<proteinExistence type="inferred from homology"/>
<dbReference type="InterPro" id="IPR003674">
    <property type="entry name" value="Oligo_trans_STT3"/>
</dbReference>
<dbReference type="AlphaFoldDB" id="A0A699YH55"/>
<dbReference type="GO" id="GO:0046872">
    <property type="term" value="F:metal ion binding"/>
    <property type="evidence" value="ECO:0007669"/>
    <property type="project" value="UniProtKB-KW"/>
</dbReference>
<dbReference type="GO" id="GO:0012505">
    <property type="term" value="C:endomembrane system"/>
    <property type="evidence" value="ECO:0007669"/>
    <property type="project" value="UniProtKB-SubCell"/>
</dbReference>
<evidence type="ECO:0000313" key="19">
    <source>
        <dbReference type="Proteomes" id="UP000485058"/>
    </source>
</evidence>
<evidence type="ECO:0000313" key="18">
    <source>
        <dbReference type="EMBL" id="GFH09530.1"/>
    </source>
</evidence>
<comment type="catalytic activity">
    <reaction evidence="15">
        <text>a di-trans,poly-cis-dolichyl diphosphooligosaccharide + L-asparaginyl-[protein] = N(4)-(oligosaccharide-(1-&gt;4)-N-acetyl-beta-D-glucosaminyl-(1-&gt;4)-N-acetyl-beta-D-glucosaminyl)-L-asparaginyl-[protein] + a di-trans,poly-cis-dolichyl diphosphate + H(+)</text>
        <dbReference type="Rhea" id="RHEA:22980"/>
        <dbReference type="Rhea" id="RHEA-COMP:12804"/>
        <dbReference type="Rhea" id="RHEA-COMP:12805"/>
        <dbReference type="Rhea" id="RHEA-COMP:19506"/>
        <dbReference type="Rhea" id="RHEA-COMP:19509"/>
        <dbReference type="ChEBI" id="CHEBI:15378"/>
        <dbReference type="ChEBI" id="CHEBI:50347"/>
        <dbReference type="ChEBI" id="CHEBI:57497"/>
        <dbReference type="ChEBI" id="CHEBI:57570"/>
        <dbReference type="ChEBI" id="CHEBI:132529"/>
        <dbReference type="EC" id="2.4.99.18"/>
    </reaction>
</comment>
<comment type="cofactor">
    <cofactor evidence="2">
        <name>Mg(2+)</name>
        <dbReference type="ChEBI" id="CHEBI:18420"/>
    </cofactor>
</comment>
<evidence type="ECO:0000256" key="5">
    <source>
        <dbReference type="ARBA" id="ARBA00010810"/>
    </source>
</evidence>
<dbReference type="Proteomes" id="UP000485058">
    <property type="component" value="Unassembled WGS sequence"/>
</dbReference>
<dbReference type="EC" id="2.4.99.18" evidence="6"/>
<feature type="transmembrane region" description="Helical" evidence="16">
    <location>
        <begin position="13"/>
        <end position="30"/>
    </location>
</feature>
<dbReference type="InterPro" id="IPR048307">
    <property type="entry name" value="STT3_N"/>
</dbReference>
<evidence type="ECO:0000256" key="12">
    <source>
        <dbReference type="ARBA" id="ARBA00022989"/>
    </source>
</evidence>
<keyword evidence="14" id="KW-0464">Manganese</keyword>
<keyword evidence="11" id="KW-0460">Magnesium</keyword>
<organism evidence="18 19">
    <name type="scientific">Haematococcus lacustris</name>
    <name type="common">Green alga</name>
    <name type="synonym">Haematococcus pluvialis</name>
    <dbReference type="NCBI Taxonomy" id="44745"/>
    <lineage>
        <taxon>Eukaryota</taxon>
        <taxon>Viridiplantae</taxon>
        <taxon>Chlorophyta</taxon>
        <taxon>core chlorophytes</taxon>
        <taxon>Chlorophyceae</taxon>
        <taxon>CS clade</taxon>
        <taxon>Chlamydomonadales</taxon>
        <taxon>Haematococcaceae</taxon>
        <taxon>Haematococcus</taxon>
    </lineage>
</organism>
<dbReference type="GO" id="GO:0016020">
    <property type="term" value="C:membrane"/>
    <property type="evidence" value="ECO:0007669"/>
    <property type="project" value="InterPro"/>
</dbReference>
<keyword evidence="7" id="KW-0328">Glycosyltransferase</keyword>